<feature type="region of interest" description="Disordered" evidence="1">
    <location>
        <begin position="32"/>
        <end position="125"/>
    </location>
</feature>
<feature type="compositionally biased region" description="Low complexity" evidence="1">
    <location>
        <begin position="101"/>
        <end position="121"/>
    </location>
</feature>
<accession>A0A151M5S5</accession>
<sequence length="235" mass="24238">MARGDHGGSPLHLAPILLLLLCLHLPGTVSRGDQGMDGEQLEPLPSGVDAGMEPKGFLTPQIRRGRVRPPWSYGRPPGNEYERPDGGQFGSYGGPFGPYGGDSSSGIPGSFSGYRDSSSSGHIRLQAKPSGIPYILGISGLGRRTAFIPVHKDPENSGMGSPSGSDGSVLLRPHDKDPDVPSVAPLSERLNLGNTDYHSPGNAADAADKEGAGMGSGDVATSGSDFSDPTVHGDA</sequence>
<evidence type="ECO:0000313" key="3">
    <source>
        <dbReference type="EMBL" id="KYO19875.1"/>
    </source>
</evidence>
<name>A0A151M5S5_ALLMI</name>
<dbReference type="EMBL" id="AKHW03006526">
    <property type="protein sequence ID" value="KYO19875.1"/>
    <property type="molecule type" value="Genomic_DNA"/>
</dbReference>
<organism evidence="3 4">
    <name type="scientific">Alligator mississippiensis</name>
    <name type="common">American alligator</name>
    <dbReference type="NCBI Taxonomy" id="8496"/>
    <lineage>
        <taxon>Eukaryota</taxon>
        <taxon>Metazoa</taxon>
        <taxon>Chordata</taxon>
        <taxon>Craniata</taxon>
        <taxon>Vertebrata</taxon>
        <taxon>Euteleostomi</taxon>
        <taxon>Archelosauria</taxon>
        <taxon>Archosauria</taxon>
        <taxon>Crocodylia</taxon>
        <taxon>Alligatoridae</taxon>
        <taxon>Alligatorinae</taxon>
        <taxon>Alligator</taxon>
    </lineage>
</organism>
<dbReference type="Proteomes" id="UP000050525">
    <property type="component" value="Unassembled WGS sequence"/>
</dbReference>
<comment type="caution">
    <text evidence="3">The sequence shown here is derived from an EMBL/GenBank/DDBJ whole genome shotgun (WGS) entry which is preliminary data.</text>
</comment>
<evidence type="ECO:0000256" key="1">
    <source>
        <dbReference type="SAM" id="MobiDB-lite"/>
    </source>
</evidence>
<feature type="compositionally biased region" description="Gly residues" evidence="1">
    <location>
        <begin position="87"/>
        <end position="100"/>
    </location>
</feature>
<feature type="region of interest" description="Disordered" evidence="1">
    <location>
        <begin position="150"/>
        <end position="235"/>
    </location>
</feature>
<evidence type="ECO:0000313" key="4">
    <source>
        <dbReference type="Proteomes" id="UP000050525"/>
    </source>
</evidence>
<gene>
    <name evidence="3" type="ORF">Y1Q_0006837</name>
</gene>
<proteinExistence type="predicted"/>
<keyword evidence="4" id="KW-1185">Reference proteome</keyword>
<keyword evidence="2" id="KW-0732">Signal</keyword>
<feature type="compositionally biased region" description="Low complexity" evidence="1">
    <location>
        <begin position="157"/>
        <end position="168"/>
    </location>
</feature>
<feature type="signal peptide" evidence="2">
    <location>
        <begin position="1"/>
        <end position="30"/>
    </location>
</feature>
<protein>
    <submittedName>
        <fullName evidence="3">Keratin, type I cytoskeletal 9-like</fullName>
    </submittedName>
</protein>
<evidence type="ECO:0000256" key="2">
    <source>
        <dbReference type="SAM" id="SignalP"/>
    </source>
</evidence>
<feature type="chain" id="PRO_5007584774" evidence="2">
    <location>
        <begin position="31"/>
        <end position="235"/>
    </location>
</feature>
<dbReference type="AlphaFoldDB" id="A0A151M5S5"/>
<reference evidence="3 4" key="1">
    <citation type="journal article" date="2012" name="Genome Biol.">
        <title>Sequencing three crocodilian genomes to illuminate the evolution of archosaurs and amniotes.</title>
        <authorList>
            <person name="St John J.A."/>
            <person name="Braun E.L."/>
            <person name="Isberg S.R."/>
            <person name="Miles L.G."/>
            <person name="Chong A.Y."/>
            <person name="Gongora J."/>
            <person name="Dalzell P."/>
            <person name="Moran C."/>
            <person name="Bed'hom B."/>
            <person name="Abzhanov A."/>
            <person name="Burgess S.C."/>
            <person name="Cooksey A.M."/>
            <person name="Castoe T.A."/>
            <person name="Crawford N.G."/>
            <person name="Densmore L.D."/>
            <person name="Drew J.C."/>
            <person name="Edwards S.V."/>
            <person name="Faircloth B.C."/>
            <person name="Fujita M.K."/>
            <person name="Greenwold M.J."/>
            <person name="Hoffmann F.G."/>
            <person name="Howard J.M."/>
            <person name="Iguchi T."/>
            <person name="Janes D.E."/>
            <person name="Khan S.Y."/>
            <person name="Kohno S."/>
            <person name="de Koning A.J."/>
            <person name="Lance S.L."/>
            <person name="McCarthy F.M."/>
            <person name="McCormack J.E."/>
            <person name="Merchant M.E."/>
            <person name="Peterson D.G."/>
            <person name="Pollock D.D."/>
            <person name="Pourmand N."/>
            <person name="Raney B.J."/>
            <person name="Roessler K.A."/>
            <person name="Sanford J.R."/>
            <person name="Sawyer R.H."/>
            <person name="Schmidt C.J."/>
            <person name="Triplett E.W."/>
            <person name="Tuberville T.D."/>
            <person name="Venegas-Anaya M."/>
            <person name="Howard J.T."/>
            <person name="Jarvis E.D."/>
            <person name="Guillette L.J.Jr."/>
            <person name="Glenn T.C."/>
            <person name="Green R.E."/>
            <person name="Ray D.A."/>
        </authorList>
    </citation>
    <scope>NUCLEOTIDE SEQUENCE [LARGE SCALE GENOMIC DNA]</scope>
    <source>
        <strain evidence="3">KSC_2009_1</strain>
    </source>
</reference>